<dbReference type="PANTHER" id="PTHR43788:SF6">
    <property type="entry name" value="DNA HELICASE B"/>
    <property type="match status" value="1"/>
</dbReference>
<evidence type="ECO:0000313" key="4">
    <source>
        <dbReference type="EMBL" id="MBU9723641.1"/>
    </source>
</evidence>
<dbReference type="CDD" id="cd17933">
    <property type="entry name" value="DEXSc_RecD-like"/>
    <property type="match status" value="1"/>
</dbReference>
<accession>A0ABS6JYG0</accession>
<evidence type="ECO:0000256" key="2">
    <source>
        <dbReference type="ARBA" id="ARBA00022840"/>
    </source>
</evidence>
<reference evidence="4 5" key="1">
    <citation type="submission" date="2021-06" db="EMBL/GenBank/DDBJ databases">
        <title>Bacillus sp. RD4P76, an endophyte from a halophyte.</title>
        <authorList>
            <person name="Sun J.-Q."/>
        </authorList>
    </citation>
    <scope>NUCLEOTIDE SEQUENCE [LARGE SCALE GENOMIC DNA]</scope>
    <source>
        <strain evidence="4 5">JCM 17098</strain>
    </source>
</reference>
<dbReference type="InterPro" id="IPR050534">
    <property type="entry name" value="Coronavir_polyprotein_1ab"/>
</dbReference>
<proteinExistence type="predicted"/>
<dbReference type="CDD" id="cd18809">
    <property type="entry name" value="SF1_C_RecD"/>
    <property type="match status" value="1"/>
</dbReference>
<dbReference type="Gene3D" id="3.40.50.300">
    <property type="entry name" value="P-loop containing nucleotide triphosphate hydrolases"/>
    <property type="match status" value="2"/>
</dbReference>
<name>A0ABS6JYG0_9BACI</name>
<organism evidence="4 5">
    <name type="scientific">Evansella alkalicola</name>
    <dbReference type="NCBI Taxonomy" id="745819"/>
    <lineage>
        <taxon>Bacteria</taxon>
        <taxon>Bacillati</taxon>
        <taxon>Bacillota</taxon>
        <taxon>Bacilli</taxon>
        <taxon>Bacillales</taxon>
        <taxon>Bacillaceae</taxon>
        <taxon>Evansella</taxon>
    </lineage>
</organism>
<dbReference type="Proteomes" id="UP000790580">
    <property type="component" value="Unassembled WGS sequence"/>
</dbReference>
<keyword evidence="1" id="KW-0547">Nucleotide-binding</keyword>
<dbReference type="Gene3D" id="3.40.91.30">
    <property type="match status" value="1"/>
</dbReference>
<feature type="domain" description="UvrD-like helicase C-terminal" evidence="3">
    <location>
        <begin position="1028"/>
        <end position="1074"/>
    </location>
</feature>
<dbReference type="SUPFAM" id="SSF52540">
    <property type="entry name" value="P-loop containing nucleoside triphosphate hydrolases"/>
    <property type="match status" value="2"/>
</dbReference>
<sequence length="1239" mass="142965">MEKKSYPLKHLSIRVPWHDNGWKGTVCHNPRKNTACLKLKRISESKDDVQEESVAGQSIEDLSPSEWPCCIGERGMFMAPFEYTKRVNHPYVNSSKNTHGHMKETTLRFPVYSAAAIPFRWMLKESRTELTKSYPIVIDEEREPKLSFTSIWWQEKHNQQQILNNFMNHIKDESLVFFYAKQVPHVEDNRRILIGVGRINHIGDLTEYEYKSDGMKSMLWERMIQHSIRPDFVDGFILPYQEIFDYVEENPEYDISNMIAFAPSDKMVEFSYATEHVSHDGAIESLISIANALQEIKKKFDGPWESCLQWIDNRLSEAWQLRGPYPGLGSALTAFGVGLGSFVAKTLEEQLEEEQDVWELVEEMFQKPEKLLPPYLARHIGKSLFQVWNTLPNTRKKLLKLVSRFEFSNEHAKLAFIKAEREQENVKLTDEEILENPYVLYEKTRLLVDPISVFTIDKGVYPTESILQDYPYLHGFSMDSPLDEKRIRAFSVYFLEASTEEGHTLLPYTSVIHKIRECALTPACEVHEDIMLGVENFFSKVIDIVEMSDGTKAYQLSRIAEMSQLIRDRISARISQKAKRHVINVDWRVKIDSIFKDISILVNEERKKEEKARTEKAAILQELAESRFSVLIGPAGTGKTTLLSILIDQEEIKKGEVLLLAPTGKARVRMEQVTSGSHIKAYTVAQFLGKTKRYDFKNYRYQLKHEPGERCPETVIVDEASMLTEEMMAALLESLKGVKRLIFVGDPKQLPPIGPGRPFVDIVSKLKPTNVDSIFPKVGQGYGQLTVTRRQNEEEVQEREDLRLAQWFSGNESNVDDDFFDTSISFTDSETLQFYQWENEEDLPGLLKEVLVKELELDSTQDEKKFEKTLGGMENDKGYINFYSDTRNKDSKTSQSAVKQVEDWQILTPVKNSLYGVKSINREIHHSFKKGRIEQAQKTFNRFFPKPRGSEQVVYGDKVINTRNHKRNYVWPSEAASKYIANGEIGLVIGEFSRNASHFNVEFSSQLGSRYEFFSSDFSEEGEPTLELAYALTVHKAQGSEFGKVFVIIPENCPLISPEMLYTALTRQKEKVIILHQGLRSSLLKYSSAQYSETARRYTNLFEKPQMIQFEGTFLEQRLIHRTTRGDLVRSKSEVIIADILHSHGIEYEYEIPLVKGNSTKYPDFTIEDDDTGNTLFWEHCGMMFDEGYKRRWERNLQWYRDQGIKPIDEGGELIITQDNENGGIDAAKIKEIISNLFD</sequence>
<protein>
    <submittedName>
        <fullName evidence="4">AAA family ATPase</fullName>
    </submittedName>
</protein>
<keyword evidence="2" id="KW-0067">ATP-binding</keyword>
<evidence type="ECO:0000259" key="3">
    <source>
        <dbReference type="Pfam" id="PF13538"/>
    </source>
</evidence>
<keyword evidence="5" id="KW-1185">Reference proteome</keyword>
<dbReference type="Pfam" id="PF13604">
    <property type="entry name" value="AAA_30"/>
    <property type="match status" value="1"/>
</dbReference>
<evidence type="ECO:0000313" key="5">
    <source>
        <dbReference type="Proteomes" id="UP000790580"/>
    </source>
</evidence>
<dbReference type="Pfam" id="PF13538">
    <property type="entry name" value="UvrD_C_2"/>
    <property type="match status" value="1"/>
</dbReference>
<evidence type="ECO:0000256" key="1">
    <source>
        <dbReference type="ARBA" id="ARBA00022741"/>
    </source>
</evidence>
<dbReference type="InterPro" id="IPR027417">
    <property type="entry name" value="P-loop_NTPase"/>
</dbReference>
<dbReference type="PANTHER" id="PTHR43788">
    <property type="entry name" value="DNA2/NAM7 HELICASE FAMILY MEMBER"/>
    <property type="match status" value="1"/>
</dbReference>
<dbReference type="EMBL" id="JAHQCR010000084">
    <property type="protein sequence ID" value="MBU9723641.1"/>
    <property type="molecule type" value="Genomic_DNA"/>
</dbReference>
<comment type="caution">
    <text evidence="4">The sequence shown here is derived from an EMBL/GenBank/DDBJ whole genome shotgun (WGS) entry which is preliminary data.</text>
</comment>
<gene>
    <name evidence="4" type="ORF">KS407_19670</name>
</gene>
<dbReference type="RefSeq" id="WP_088073335.1">
    <property type="nucleotide sequence ID" value="NZ_JAHQCR010000084.1"/>
</dbReference>
<dbReference type="InterPro" id="IPR027785">
    <property type="entry name" value="UvrD-like_helicase_C"/>
</dbReference>